<feature type="compositionally biased region" description="Low complexity" evidence="1">
    <location>
        <begin position="107"/>
        <end position="116"/>
    </location>
</feature>
<dbReference type="EMBL" id="JBFDAA010000003">
    <property type="protein sequence ID" value="KAL1138424.1"/>
    <property type="molecule type" value="Genomic_DNA"/>
</dbReference>
<protein>
    <submittedName>
        <fullName evidence="2">Uncharacterized protein</fullName>
    </submittedName>
</protein>
<feature type="region of interest" description="Disordered" evidence="1">
    <location>
        <begin position="20"/>
        <end position="60"/>
    </location>
</feature>
<dbReference type="AlphaFoldDB" id="A0ABD0YT84"/>
<gene>
    <name evidence="2" type="ORF">AAG570_008488</name>
</gene>
<reference evidence="2 3" key="1">
    <citation type="submission" date="2024-07" db="EMBL/GenBank/DDBJ databases">
        <title>Chromosome-level genome assembly of the water stick insect Ranatra chinensis (Heteroptera: Nepidae).</title>
        <authorList>
            <person name="Liu X."/>
        </authorList>
    </citation>
    <scope>NUCLEOTIDE SEQUENCE [LARGE SCALE GENOMIC DNA]</scope>
    <source>
        <strain evidence="2">Cailab_2021Rc</strain>
        <tissue evidence="2">Muscle</tissue>
    </source>
</reference>
<comment type="caution">
    <text evidence="2">The sequence shown here is derived from an EMBL/GenBank/DDBJ whole genome shotgun (WGS) entry which is preliminary data.</text>
</comment>
<feature type="compositionally biased region" description="Polar residues" evidence="1">
    <location>
        <begin position="37"/>
        <end position="55"/>
    </location>
</feature>
<evidence type="ECO:0000256" key="1">
    <source>
        <dbReference type="SAM" id="MobiDB-lite"/>
    </source>
</evidence>
<feature type="region of interest" description="Disordered" evidence="1">
    <location>
        <begin position="74"/>
        <end position="126"/>
    </location>
</feature>
<keyword evidence="3" id="KW-1185">Reference proteome</keyword>
<accession>A0ABD0YT84</accession>
<dbReference type="Proteomes" id="UP001558652">
    <property type="component" value="Unassembled WGS sequence"/>
</dbReference>
<evidence type="ECO:0000313" key="3">
    <source>
        <dbReference type="Proteomes" id="UP001558652"/>
    </source>
</evidence>
<name>A0ABD0YT84_9HEMI</name>
<feature type="compositionally biased region" description="Basic residues" evidence="1">
    <location>
        <begin position="117"/>
        <end position="126"/>
    </location>
</feature>
<evidence type="ECO:0000313" key="2">
    <source>
        <dbReference type="EMBL" id="KAL1138424.1"/>
    </source>
</evidence>
<proteinExistence type="predicted"/>
<sequence>MANTVRLVRSTAGLLRSGIGRYNALLPPPKGKEARGPSSTANRSNQEVEFSTRSTGSGGLYAKCKEEVKSECPAPCRPCQKKPPPPCPPSPRPPQPERCPPPKPASKPGDCPAACPKPKKPTCPKQ</sequence>
<feature type="compositionally biased region" description="Pro residues" evidence="1">
    <location>
        <begin position="81"/>
        <end position="105"/>
    </location>
</feature>
<organism evidence="2 3">
    <name type="scientific">Ranatra chinensis</name>
    <dbReference type="NCBI Taxonomy" id="642074"/>
    <lineage>
        <taxon>Eukaryota</taxon>
        <taxon>Metazoa</taxon>
        <taxon>Ecdysozoa</taxon>
        <taxon>Arthropoda</taxon>
        <taxon>Hexapoda</taxon>
        <taxon>Insecta</taxon>
        <taxon>Pterygota</taxon>
        <taxon>Neoptera</taxon>
        <taxon>Paraneoptera</taxon>
        <taxon>Hemiptera</taxon>
        <taxon>Heteroptera</taxon>
        <taxon>Panheteroptera</taxon>
        <taxon>Nepomorpha</taxon>
        <taxon>Nepidae</taxon>
        <taxon>Ranatrinae</taxon>
        <taxon>Ranatra</taxon>
    </lineage>
</organism>